<sequence length="159" mass="18226">MKNMIKIANFIHQSVYNCHSVMMDYNLPMIQGLWLIKILCKGVLLRKDVVAGLPSLHKLPQLGNLWFHKIIVHPSKIKGDFFLIGIKNLIEQTKEEDGPNFLPGSQVHVGYPILWEGKVTAISETLFNYNLNPHFQCFCSSPNDGKAWKTWNQNAHEIE</sequence>
<dbReference type="EMBL" id="LAVV01006951">
    <property type="protein sequence ID" value="KNZ57673.1"/>
    <property type="molecule type" value="Genomic_DNA"/>
</dbReference>
<proteinExistence type="predicted"/>
<dbReference type="Gene3D" id="2.170.260.40">
    <property type="match status" value="1"/>
</dbReference>
<evidence type="ECO:0000313" key="3">
    <source>
        <dbReference type="Proteomes" id="UP000037035"/>
    </source>
</evidence>
<gene>
    <name evidence="2" type="ORF">VP01_2102g3</name>
</gene>
<comment type="caution">
    <text evidence="2">The sequence shown here is derived from an EMBL/GenBank/DDBJ whole genome shotgun (WGS) entry which is preliminary data.</text>
</comment>
<dbReference type="Pfam" id="PF18332">
    <property type="entry name" value="XRN1_D1"/>
    <property type="match status" value="1"/>
</dbReference>
<dbReference type="STRING" id="27349.A0A0L6VA88"/>
<evidence type="ECO:0000259" key="1">
    <source>
        <dbReference type="Pfam" id="PF18332"/>
    </source>
</evidence>
<reference evidence="2 3" key="1">
    <citation type="submission" date="2015-08" db="EMBL/GenBank/DDBJ databases">
        <title>Next Generation Sequencing and Analysis of the Genome of Puccinia sorghi L Schw, the Causal Agent of Maize Common Rust.</title>
        <authorList>
            <person name="Rochi L."/>
            <person name="Burguener G."/>
            <person name="Darino M."/>
            <person name="Turjanski A."/>
            <person name="Kreff E."/>
            <person name="Dieguez M.J."/>
            <person name="Sacco F."/>
        </authorList>
    </citation>
    <scope>NUCLEOTIDE SEQUENCE [LARGE SCALE GENOMIC DNA]</scope>
    <source>
        <strain evidence="2 3">RO10H11247</strain>
    </source>
</reference>
<organism evidence="2 3">
    <name type="scientific">Puccinia sorghi</name>
    <dbReference type="NCBI Taxonomy" id="27349"/>
    <lineage>
        <taxon>Eukaryota</taxon>
        <taxon>Fungi</taxon>
        <taxon>Dikarya</taxon>
        <taxon>Basidiomycota</taxon>
        <taxon>Pucciniomycotina</taxon>
        <taxon>Pucciniomycetes</taxon>
        <taxon>Pucciniales</taxon>
        <taxon>Pucciniaceae</taxon>
        <taxon>Puccinia</taxon>
    </lineage>
</organism>
<feature type="domain" description="5'-3' exoribonuclease 1 D1" evidence="1">
    <location>
        <begin position="39"/>
        <end position="159"/>
    </location>
</feature>
<dbReference type="Proteomes" id="UP000037035">
    <property type="component" value="Unassembled WGS sequence"/>
</dbReference>
<dbReference type="AlphaFoldDB" id="A0A0L6VA88"/>
<accession>A0A0L6VA88</accession>
<keyword evidence="3" id="KW-1185">Reference proteome</keyword>
<dbReference type="OrthoDB" id="3036896at2759"/>
<dbReference type="InterPro" id="IPR047007">
    <property type="entry name" value="XRN1_D1_sf"/>
</dbReference>
<dbReference type="VEuPathDB" id="FungiDB:VP01_2102g3"/>
<dbReference type="InterPro" id="IPR040992">
    <property type="entry name" value="XRN1_D1"/>
</dbReference>
<name>A0A0L6VA88_9BASI</name>
<evidence type="ECO:0000313" key="2">
    <source>
        <dbReference type="EMBL" id="KNZ57673.1"/>
    </source>
</evidence>
<protein>
    <recommendedName>
        <fullName evidence="1">5'-3' exoribonuclease 1 D1 domain-containing protein</fullName>
    </recommendedName>
</protein>